<name>A0A1C7NR79_9FUNG</name>
<feature type="compositionally biased region" description="Polar residues" evidence="1">
    <location>
        <begin position="15"/>
        <end position="34"/>
    </location>
</feature>
<sequence>MSKSQSNYYYAYSSPPLQNNSGSASDQQDVTKNSGPPPSYDEALQPPLSSPTSNSHQNALDGYVLDNTAPTQLPGTPSNTSDYGSATPNSNQDTVPLLSNHDDDLSFQGRPLPPGYSVHNAAYKTTTDGVVSRDKHINEDGEALVRFLYQHNTPPRLIIHFHGYHEETTWTVETVRNRDGDEVQQRVPTTRQIDDFKFDLDCSADVSSECQGIYLLPDPKTGEQKRLRQLCDEYVHSKNALKELKMTKEIEWDFNNLTRALTTAIRDSGFYDFINITYSLENHETVVKTDEKISKLADNKYIRFFFFITCLWILAWPIIYFCKEKFGHSTLKSAWKMNVSEREWYGLHVGEITRKCRGPDCFSNGRIHPNGFPVNMRI</sequence>
<dbReference type="PANTHER" id="PTHR37848">
    <property type="entry name" value="EXPRESSED PROTEIN"/>
    <property type="match status" value="1"/>
</dbReference>
<evidence type="ECO:0000313" key="4">
    <source>
        <dbReference type="Proteomes" id="UP000093000"/>
    </source>
</evidence>
<dbReference type="EMBL" id="LUGH01000010">
    <property type="protein sequence ID" value="OBZ91470.1"/>
    <property type="molecule type" value="Genomic_DNA"/>
</dbReference>
<organism evidence="3 4">
    <name type="scientific">Choanephora cucurbitarum</name>
    <dbReference type="NCBI Taxonomy" id="101091"/>
    <lineage>
        <taxon>Eukaryota</taxon>
        <taxon>Fungi</taxon>
        <taxon>Fungi incertae sedis</taxon>
        <taxon>Mucoromycota</taxon>
        <taxon>Mucoromycotina</taxon>
        <taxon>Mucoromycetes</taxon>
        <taxon>Mucorales</taxon>
        <taxon>Mucorineae</taxon>
        <taxon>Choanephoraceae</taxon>
        <taxon>Choanephoroideae</taxon>
        <taxon>Choanephora</taxon>
    </lineage>
</organism>
<feature type="compositionally biased region" description="Polar residues" evidence="1">
    <location>
        <begin position="68"/>
        <end position="94"/>
    </location>
</feature>
<evidence type="ECO:0000256" key="2">
    <source>
        <dbReference type="SAM" id="Phobius"/>
    </source>
</evidence>
<evidence type="ECO:0000313" key="3">
    <source>
        <dbReference type="EMBL" id="OBZ91470.1"/>
    </source>
</evidence>
<reference evidence="3 4" key="1">
    <citation type="submission" date="2016-03" db="EMBL/GenBank/DDBJ databases">
        <title>Choanephora cucurbitarum.</title>
        <authorList>
            <person name="Min B."/>
            <person name="Park H."/>
            <person name="Park J.-H."/>
            <person name="Shin H.-D."/>
            <person name="Choi I.-G."/>
        </authorList>
    </citation>
    <scope>NUCLEOTIDE SEQUENCE [LARGE SCALE GENOMIC DNA]</scope>
    <source>
        <strain evidence="3 4">KUS-F28377</strain>
    </source>
</reference>
<feature type="region of interest" description="Disordered" evidence="1">
    <location>
        <begin position="1"/>
        <end position="111"/>
    </location>
</feature>
<protein>
    <submittedName>
        <fullName evidence="3">Uncharacterized protein</fullName>
    </submittedName>
</protein>
<dbReference type="AlphaFoldDB" id="A0A1C7NR79"/>
<dbReference type="Proteomes" id="UP000093000">
    <property type="component" value="Unassembled WGS sequence"/>
</dbReference>
<dbReference type="InParanoid" id="A0A1C7NR79"/>
<dbReference type="PANTHER" id="PTHR37848:SF1">
    <property type="entry name" value="SUN DOMAIN-CONTAINING PROTEIN"/>
    <property type="match status" value="1"/>
</dbReference>
<dbReference type="OrthoDB" id="203796at2759"/>
<proteinExistence type="predicted"/>
<keyword evidence="4" id="KW-1185">Reference proteome</keyword>
<keyword evidence="2" id="KW-0812">Transmembrane</keyword>
<keyword evidence="2" id="KW-1133">Transmembrane helix</keyword>
<evidence type="ECO:0000256" key="1">
    <source>
        <dbReference type="SAM" id="MobiDB-lite"/>
    </source>
</evidence>
<feature type="transmembrane region" description="Helical" evidence="2">
    <location>
        <begin position="301"/>
        <end position="322"/>
    </location>
</feature>
<comment type="caution">
    <text evidence="3">The sequence shown here is derived from an EMBL/GenBank/DDBJ whole genome shotgun (WGS) entry which is preliminary data.</text>
</comment>
<keyword evidence="2" id="KW-0472">Membrane</keyword>
<gene>
    <name evidence="3" type="ORF">A0J61_00437</name>
</gene>
<accession>A0A1C7NR79</accession>